<evidence type="ECO:0000313" key="1">
    <source>
        <dbReference type="EMBL" id="MBX38765.1"/>
    </source>
</evidence>
<reference evidence="1" key="1">
    <citation type="submission" date="2018-02" db="EMBL/GenBank/DDBJ databases">
        <title>Rhizophora mucronata_Transcriptome.</title>
        <authorList>
            <person name="Meera S.P."/>
            <person name="Sreeshan A."/>
            <person name="Augustine A."/>
        </authorList>
    </citation>
    <scope>NUCLEOTIDE SEQUENCE</scope>
    <source>
        <tissue evidence="1">Leaf</tissue>
    </source>
</reference>
<proteinExistence type="predicted"/>
<organism evidence="1">
    <name type="scientific">Rhizophora mucronata</name>
    <name type="common">Asiatic mangrove</name>
    <dbReference type="NCBI Taxonomy" id="61149"/>
    <lineage>
        <taxon>Eukaryota</taxon>
        <taxon>Viridiplantae</taxon>
        <taxon>Streptophyta</taxon>
        <taxon>Embryophyta</taxon>
        <taxon>Tracheophyta</taxon>
        <taxon>Spermatophyta</taxon>
        <taxon>Magnoliopsida</taxon>
        <taxon>eudicotyledons</taxon>
        <taxon>Gunneridae</taxon>
        <taxon>Pentapetalae</taxon>
        <taxon>rosids</taxon>
        <taxon>fabids</taxon>
        <taxon>Malpighiales</taxon>
        <taxon>Rhizophoraceae</taxon>
        <taxon>Rhizophora</taxon>
    </lineage>
</organism>
<dbReference type="AlphaFoldDB" id="A0A2P2N8J0"/>
<sequence length="57" mass="6808">MVHVKLNSNSMHIKTLYNSQTSSLPLHILTPYRKPLKEIWKKKAEVLCRLVYDKYFC</sequence>
<protein>
    <submittedName>
        <fullName evidence="1">Uncharacterized protein</fullName>
    </submittedName>
</protein>
<accession>A0A2P2N8J0</accession>
<name>A0A2P2N8J0_RHIMU</name>
<dbReference type="EMBL" id="GGEC01058281">
    <property type="protein sequence ID" value="MBX38765.1"/>
    <property type="molecule type" value="Transcribed_RNA"/>
</dbReference>